<dbReference type="GO" id="GO:1905502">
    <property type="term" value="F:acetyl-CoA binding"/>
    <property type="evidence" value="ECO:0007669"/>
    <property type="project" value="TreeGrafter"/>
</dbReference>
<dbReference type="PANTHER" id="PTHR13538:SF4">
    <property type="entry name" value="N-ALPHA-ACETYLTRANSFERASE 80"/>
    <property type="match status" value="1"/>
</dbReference>
<dbReference type="RefSeq" id="WP_125001384.1">
    <property type="nucleotide sequence ID" value="NZ_BHYK01000010.1"/>
</dbReference>
<evidence type="ECO:0000313" key="2">
    <source>
        <dbReference type="EMBL" id="GCD10558.1"/>
    </source>
</evidence>
<dbReference type="PANTHER" id="PTHR13538">
    <property type="entry name" value="N-ACETYLTRANSFERASE 6"/>
    <property type="match status" value="1"/>
</dbReference>
<evidence type="ECO:0000313" key="3">
    <source>
        <dbReference type="Proteomes" id="UP000287872"/>
    </source>
</evidence>
<dbReference type="SUPFAM" id="SSF55729">
    <property type="entry name" value="Acyl-CoA N-acyltransferases (Nat)"/>
    <property type="match status" value="1"/>
</dbReference>
<dbReference type="InterPro" id="IPR000182">
    <property type="entry name" value="GNAT_dom"/>
</dbReference>
<organism evidence="2 3">
    <name type="scientific">Clostridium tagluense</name>
    <dbReference type="NCBI Taxonomy" id="360422"/>
    <lineage>
        <taxon>Bacteria</taxon>
        <taxon>Bacillati</taxon>
        <taxon>Bacillota</taxon>
        <taxon>Clostridia</taxon>
        <taxon>Eubacteriales</taxon>
        <taxon>Clostridiaceae</taxon>
        <taxon>Clostridium</taxon>
    </lineage>
</organism>
<comment type="caution">
    <text evidence="2">The sequence shown here is derived from an EMBL/GenBank/DDBJ whole genome shotgun (WGS) entry which is preliminary data.</text>
</comment>
<feature type="domain" description="N-acetyltransferase" evidence="1">
    <location>
        <begin position="11"/>
        <end position="152"/>
    </location>
</feature>
<dbReference type="GO" id="GO:0005737">
    <property type="term" value="C:cytoplasm"/>
    <property type="evidence" value="ECO:0007669"/>
    <property type="project" value="TreeGrafter"/>
</dbReference>
<dbReference type="EMBL" id="BHYK01000010">
    <property type="protein sequence ID" value="GCD10558.1"/>
    <property type="molecule type" value="Genomic_DNA"/>
</dbReference>
<dbReference type="PROSITE" id="PS51186">
    <property type="entry name" value="GNAT"/>
    <property type="match status" value="1"/>
</dbReference>
<dbReference type="InterPro" id="IPR039840">
    <property type="entry name" value="NAA80"/>
</dbReference>
<reference evidence="2 3" key="1">
    <citation type="submission" date="2018-11" db="EMBL/GenBank/DDBJ databases">
        <title>Genome sequencing and assembly of Clostridium tagluense strain A121.</title>
        <authorList>
            <person name="Murakami T."/>
            <person name="Segawa T."/>
            <person name="Shcherbakova V.A."/>
            <person name="Mori H."/>
            <person name="Yoshimura Y."/>
        </authorList>
    </citation>
    <scope>NUCLEOTIDE SEQUENCE [LARGE SCALE GENOMIC DNA]</scope>
    <source>
        <strain evidence="2 3">A121</strain>
    </source>
</reference>
<dbReference type="Gene3D" id="3.40.630.30">
    <property type="match status" value="1"/>
</dbReference>
<name>A0A401UM05_9CLOT</name>
<gene>
    <name evidence="2" type="ORF">Ctaglu_21810</name>
</gene>
<proteinExistence type="predicted"/>
<dbReference type="CDD" id="cd04301">
    <property type="entry name" value="NAT_SF"/>
    <property type="match status" value="1"/>
</dbReference>
<dbReference type="Proteomes" id="UP000287872">
    <property type="component" value="Unassembled WGS sequence"/>
</dbReference>
<dbReference type="GO" id="GO:0008080">
    <property type="term" value="F:N-acetyltransferase activity"/>
    <property type="evidence" value="ECO:0007669"/>
    <property type="project" value="InterPro"/>
</dbReference>
<dbReference type="InterPro" id="IPR016181">
    <property type="entry name" value="Acyl_CoA_acyltransferase"/>
</dbReference>
<accession>A0A401UM05</accession>
<dbReference type="Pfam" id="PF00583">
    <property type="entry name" value="Acetyltransf_1"/>
    <property type="match status" value="1"/>
</dbReference>
<keyword evidence="3" id="KW-1185">Reference proteome</keyword>
<evidence type="ECO:0000259" key="1">
    <source>
        <dbReference type="PROSITE" id="PS51186"/>
    </source>
</evidence>
<dbReference type="AlphaFoldDB" id="A0A401UM05"/>
<sequence>MKIVHLIDNKEYINEVAGCLYKEFVQNIRNDIDLDYVIRALHNRRKDSIPITLIAVEDNICLGTITLFENDLKTMQLTPWLGALYVNSIFRGRGIAKELMNQLELFTKKLGFKDIYLRTEHTADYYRKLGWEYLFETKDELGINTEVFKKDL</sequence>
<protein>
    <recommendedName>
        <fullName evidence="1">N-acetyltransferase domain-containing protein</fullName>
    </recommendedName>
</protein>
<dbReference type="OrthoDB" id="67353at2"/>